<sequence>MTVSERLERFLTKEPTLAEDVFIAPGATVVGDVRLGSRSSVWYGCVLRGDINFIQIGEGTNVQDGSIVHLDDDYPAVVGDYVTIGHAAVIHACIVEDECLIGMNATILDGAVVGRRSIVGAGSLVLQGMKIPSGSLVAGVPAKVKRLLSEEEQDALKPWAEKYVAVAAAHAARG</sequence>
<dbReference type="InterPro" id="IPR011004">
    <property type="entry name" value="Trimer_LpxA-like_sf"/>
</dbReference>
<gene>
    <name evidence="1" type="ORF">METZ01_LOCUS213225</name>
</gene>
<accession>A0A382FEG6</accession>
<organism evidence="1">
    <name type="scientific">marine metagenome</name>
    <dbReference type="NCBI Taxonomy" id="408172"/>
    <lineage>
        <taxon>unclassified sequences</taxon>
        <taxon>metagenomes</taxon>
        <taxon>ecological metagenomes</taxon>
    </lineage>
</organism>
<dbReference type="Pfam" id="PF00132">
    <property type="entry name" value="Hexapep"/>
    <property type="match status" value="1"/>
</dbReference>
<dbReference type="InterPro" id="IPR047324">
    <property type="entry name" value="LbH_gamma_CA-like"/>
</dbReference>
<protein>
    <recommendedName>
        <fullName evidence="2">Gamma carbonic anhydrase family protein</fullName>
    </recommendedName>
</protein>
<dbReference type="InterPro" id="IPR001451">
    <property type="entry name" value="Hexapep"/>
</dbReference>
<name>A0A382FEG6_9ZZZZ</name>
<dbReference type="PANTHER" id="PTHR13061">
    <property type="entry name" value="DYNACTIN SUBUNIT P25"/>
    <property type="match status" value="1"/>
</dbReference>
<reference evidence="1" key="1">
    <citation type="submission" date="2018-05" db="EMBL/GenBank/DDBJ databases">
        <authorList>
            <person name="Lanie J.A."/>
            <person name="Ng W.-L."/>
            <person name="Kazmierczak K.M."/>
            <person name="Andrzejewski T.M."/>
            <person name="Davidsen T.M."/>
            <person name="Wayne K.J."/>
            <person name="Tettelin H."/>
            <person name="Glass J.I."/>
            <person name="Rusch D."/>
            <person name="Podicherti R."/>
            <person name="Tsui H.-C.T."/>
            <person name="Winkler M.E."/>
        </authorList>
    </citation>
    <scope>NUCLEOTIDE SEQUENCE</scope>
</reference>
<evidence type="ECO:0008006" key="2">
    <source>
        <dbReference type="Google" id="ProtNLM"/>
    </source>
</evidence>
<dbReference type="CDD" id="cd04645">
    <property type="entry name" value="LbH_gamma_CA_like"/>
    <property type="match status" value="1"/>
</dbReference>
<evidence type="ECO:0000313" key="1">
    <source>
        <dbReference type="EMBL" id="SVB60371.1"/>
    </source>
</evidence>
<dbReference type="Gene3D" id="2.160.10.10">
    <property type="entry name" value="Hexapeptide repeat proteins"/>
    <property type="match status" value="1"/>
</dbReference>
<dbReference type="SUPFAM" id="SSF51161">
    <property type="entry name" value="Trimeric LpxA-like enzymes"/>
    <property type="match status" value="1"/>
</dbReference>
<dbReference type="EMBL" id="UINC01049064">
    <property type="protein sequence ID" value="SVB60371.1"/>
    <property type="molecule type" value="Genomic_DNA"/>
</dbReference>
<proteinExistence type="predicted"/>
<dbReference type="InterPro" id="IPR050484">
    <property type="entry name" value="Transf_Hexapept/Carb_Anhydrase"/>
</dbReference>
<dbReference type="PANTHER" id="PTHR13061:SF29">
    <property type="entry name" value="GAMMA CARBONIC ANHYDRASE-LIKE 1, MITOCHONDRIAL-RELATED"/>
    <property type="match status" value="1"/>
</dbReference>
<dbReference type="AlphaFoldDB" id="A0A382FEG6"/>